<dbReference type="InterPro" id="IPR029058">
    <property type="entry name" value="AB_hydrolase_fold"/>
</dbReference>
<dbReference type="PIRSF" id="PIRSF037251">
    <property type="entry name" value="Arylacetamide_deacetylase"/>
    <property type="match status" value="1"/>
</dbReference>
<name>A0ABM1A6H4_APLCA</name>
<feature type="domain" description="Alpha/beta hydrolase fold-3" evidence="3">
    <location>
        <begin position="130"/>
        <end position="277"/>
    </location>
</feature>
<protein>
    <submittedName>
        <fullName evidence="5">Neutral cholesterol ester hydrolase 1</fullName>
    </submittedName>
</protein>
<dbReference type="PANTHER" id="PTHR48081:SF8">
    <property type="entry name" value="ALPHA_BETA HYDROLASE FOLD-3 DOMAIN-CONTAINING PROTEIN-RELATED"/>
    <property type="match status" value="1"/>
</dbReference>
<dbReference type="InterPro" id="IPR050300">
    <property type="entry name" value="GDXG_lipolytic_enzyme"/>
</dbReference>
<organism evidence="4 5">
    <name type="scientific">Aplysia californica</name>
    <name type="common">California sea hare</name>
    <dbReference type="NCBI Taxonomy" id="6500"/>
    <lineage>
        <taxon>Eukaryota</taxon>
        <taxon>Metazoa</taxon>
        <taxon>Spiralia</taxon>
        <taxon>Lophotrochozoa</taxon>
        <taxon>Mollusca</taxon>
        <taxon>Gastropoda</taxon>
        <taxon>Heterobranchia</taxon>
        <taxon>Euthyneura</taxon>
        <taxon>Tectipleura</taxon>
        <taxon>Aplysiida</taxon>
        <taxon>Aplysioidea</taxon>
        <taxon>Aplysiidae</taxon>
        <taxon>Aplysia</taxon>
    </lineage>
</organism>
<evidence type="ECO:0000256" key="1">
    <source>
        <dbReference type="ARBA" id="ARBA00010515"/>
    </source>
</evidence>
<evidence type="ECO:0000313" key="5">
    <source>
        <dbReference type="RefSeq" id="XP_012941750.1"/>
    </source>
</evidence>
<sequence length="429" mass="48194">MGSLKSKLKALVMVAGVVVALLAVVYRVYLVMHRAVPADLAEVEKIRWLDEMGRIARYGSQLLQYFGIEPGIEPLKLFINTAFSILVSPLPWQRVRYRDVRVSQDVYAGVPVSTYTPVHPQSDTDGYPTIIYFHGGGWTWLSVGVYDGPLKHLANYTKFKVIAVEYRKSPQHPFPAAYEDSLAVTRYVINNARDLNICKDLIVVAGDGAGGNLAAAVANEMASLIRLQVLINPALQMLNFATPSYQEHVDNAIPGITSTEKTVSSWMRYAHVHADVKPAMLDNLHVSLRHYSFLSNFVDSRRRLPAYLNVTDKHTIHNSACREEVSSVLDQYVLDSRFNPMFAPDVRNVADAYIITAQYDVLRDEGLMYGHRLQENGVDVELQHYKNGFHGFFLFAGGGWIEFAESQRAMEDLVSYLHTEVLDLPLSDI</sequence>
<dbReference type="Proteomes" id="UP000694888">
    <property type="component" value="Unplaced"/>
</dbReference>
<dbReference type="GeneID" id="101864246"/>
<dbReference type="PANTHER" id="PTHR48081">
    <property type="entry name" value="AB HYDROLASE SUPERFAMILY PROTEIN C4A8.06C"/>
    <property type="match status" value="1"/>
</dbReference>
<evidence type="ECO:0000259" key="3">
    <source>
        <dbReference type="Pfam" id="PF07859"/>
    </source>
</evidence>
<gene>
    <name evidence="5" type="primary">LOC101864246</name>
</gene>
<dbReference type="SUPFAM" id="SSF53474">
    <property type="entry name" value="alpha/beta-Hydrolases"/>
    <property type="match status" value="1"/>
</dbReference>
<feature type="domain" description="Alpha/beta hydrolase fold-3" evidence="3">
    <location>
        <begin position="302"/>
        <end position="393"/>
    </location>
</feature>
<comment type="similarity">
    <text evidence="1">Belongs to the 'GDXG' lipolytic enzyme family.</text>
</comment>
<dbReference type="Pfam" id="PF07859">
    <property type="entry name" value="Abhydrolase_3"/>
    <property type="match status" value="2"/>
</dbReference>
<keyword evidence="4" id="KW-1185">Reference proteome</keyword>
<dbReference type="GO" id="GO:0016787">
    <property type="term" value="F:hydrolase activity"/>
    <property type="evidence" value="ECO:0007669"/>
    <property type="project" value="UniProtKB-KW"/>
</dbReference>
<evidence type="ECO:0000313" key="4">
    <source>
        <dbReference type="Proteomes" id="UP000694888"/>
    </source>
</evidence>
<keyword evidence="2 5" id="KW-0378">Hydrolase</keyword>
<dbReference type="InterPro" id="IPR013094">
    <property type="entry name" value="AB_hydrolase_3"/>
</dbReference>
<dbReference type="InterPro" id="IPR017157">
    <property type="entry name" value="Arylacetamide_deacetylase"/>
</dbReference>
<reference evidence="5" key="1">
    <citation type="submission" date="2025-08" db="UniProtKB">
        <authorList>
            <consortium name="RefSeq"/>
        </authorList>
    </citation>
    <scope>IDENTIFICATION</scope>
</reference>
<evidence type="ECO:0000256" key="2">
    <source>
        <dbReference type="ARBA" id="ARBA00022801"/>
    </source>
</evidence>
<proteinExistence type="inferred from homology"/>
<dbReference type="Gene3D" id="3.40.50.1820">
    <property type="entry name" value="alpha/beta hydrolase"/>
    <property type="match status" value="1"/>
</dbReference>
<dbReference type="RefSeq" id="XP_012941750.1">
    <property type="nucleotide sequence ID" value="XM_013086296.2"/>
</dbReference>
<accession>A0ABM1A6H4</accession>